<dbReference type="SUPFAM" id="SSF52540">
    <property type="entry name" value="P-loop containing nucleoside triphosphate hydrolases"/>
    <property type="match status" value="1"/>
</dbReference>
<dbReference type="Pfam" id="PF23282">
    <property type="entry name" value="WHD_ROQ1"/>
    <property type="match status" value="1"/>
</dbReference>
<dbReference type="InterPro" id="IPR035897">
    <property type="entry name" value="Toll_tir_struct_dom_sf"/>
</dbReference>
<evidence type="ECO:0000256" key="2">
    <source>
        <dbReference type="ARBA" id="ARBA00022737"/>
    </source>
</evidence>
<dbReference type="InterPro" id="IPR027417">
    <property type="entry name" value="P-loop_NTPase"/>
</dbReference>
<dbReference type="GO" id="GO:0043531">
    <property type="term" value="F:ADP binding"/>
    <property type="evidence" value="ECO:0007669"/>
    <property type="project" value="InterPro"/>
</dbReference>
<feature type="domain" description="TIR" evidence="5">
    <location>
        <begin position="17"/>
        <end position="186"/>
    </location>
</feature>
<dbReference type="OrthoDB" id="1901675at2759"/>
<keyword evidence="7" id="KW-1185">Reference proteome</keyword>
<dbReference type="EMBL" id="JXTC01000002">
    <property type="protein sequence ID" value="POO03621.1"/>
    <property type="molecule type" value="Genomic_DNA"/>
</dbReference>
<dbReference type="Proteomes" id="UP000237000">
    <property type="component" value="Unassembled WGS sequence"/>
</dbReference>
<feature type="region of interest" description="Disordered" evidence="4">
    <location>
        <begin position="1084"/>
        <end position="1136"/>
    </location>
</feature>
<evidence type="ECO:0000313" key="7">
    <source>
        <dbReference type="Proteomes" id="UP000237000"/>
    </source>
</evidence>
<evidence type="ECO:0000256" key="3">
    <source>
        <dbReference type="ARBA" id="ARBA00023027"/>
    </source>
</evidence>
<keyword evidence="3" id="KW-0520">NAD</keyword>
<proteinExistence type="predicted"/>
<accession>A0A2P5G0S1</accession>
<keyword evidence="2" id="KW-0677">Repeat</keyword>
<comment type="caution">
    <text evidence="6">The sequence shown here is derived from an EMBL/GenBank/DDBJ whole genome shotgun (WGS) entry which is preliminary data.</text>
</comment>
<dbReference type="PANTHER" id="PTHR11017">
    <property type="entry name" value="LEUCINE-RICH REPEAT-CONTAINING PROTEIN"/>
    <property type="match status" value="1"/>
</dbReference>
<dbReference type="Pfam" id="PF00931">
    <property type="entry name" value="NB-ARC"/>
    <property type="match status" value="1"/>
</dbReference>
<dbReference type="InterPro" id="IPR032675">
    <property type="entry name" value="LRR_dom_sf"/>
</dbReference>
<dbReference type="Gene3D" id="1.10.8.430">
    <property type="entry name" value="Helical domain of apoptotic protease-activating factors"/>
    <property type="match status" value="1"/>
</dbReference>
<dbReference type="InterPro" id="IPR042197">
    <property type="entry name" value="Apaf_helical"/>
</dbReference>
<sequence>MNSSSLLSSSSSTSSAFTYDVFLSFRGEDTRKNFTGHLYEALKRAGINAFIDDEELPRGKSISAELIWAIEGSRVSVVVFSTNYGDSRWCLDELVKIMERRRSFRQVVLPVFYNVDPSDVRKQTGSFAEAFRKHEERFGSDSDKIKLWRNTLKEAGELSGWDLRNTAGGHEAKFIKMIVEEVSRQLNSTYLFVALYPVGIDFRVQEMRSLLAIESDNNVRMIGIWGMGGMGKTTIAKAMFNEFYHSFEGRSFLANVRENWDQPSQRVRLQEQLLYDIFKSKTKLGSVDRGVMVIKERLCRRKVLVIVDDVDHVQQLNAIARSRDWFGLGSRIIITTRDEHLLKQLEVDSIYMAKEMTDTESLELFSWHAFRRSYPGEGYFGLSRSVVSYCGGLPLALEVLGSFLFGRNTPEWESALEKLKRTPNDHIQKKLRISYDAFGSDDEVKDIFLDISCFFIGMDRDYVSQILDGCGLHAEIGISLLLQRCFITLVQNKLMMHDLLRDMGREIVREKSPKEPGKWSRLWLREDICDVLTRETGAEEVEGISLKMERLTEMKFSTQAFTKMQRLRLLQLNHVQLTGSYEYLSKELRWLSWHGCSMKFLPNNFYQGNLVAISLKYSNLTQVWKVPQMLENLKILNLSHSHNLTRTPDFSKLPGLTKLILKDCTSLYEIHQSIGTLDKLVFVNLKDCKILRSLPKDFYRLKSLESLILSGCSMFNNLDEDLGELASLTTLLADNTEIRRVPSTIVRLRNLKHLSLCGVKASPSNSLPSSFWSWLTARKSPEPVTLLPPSLKGLNSLTRLLLHDCNLTDDAIPKDLGSLSALVDLNLDNNNFSALPSSLRGLTKLRMLTLNNCTMLQSIPDLPRNLNTLFATNCTALEELPNMSDISGMQNLSLSDCHRLVNVPGLEKLFNSMGVLRMEGCNNISTTFKDRILQGWNTSTGQFAVFLSRHDIPEWFTYISEGNLVCFRVPQMENCTLESLDLCILYSSSPDHGIKSFTIPSLSVINHTKRNIFRRTALSVDLLTHRKDSLWQGRFSNKMFKLEGGDEVVVFFDFGPQFVVKKTGVYLLWDKNVDHKMIECSSTANEDSIVPSDDQTGVGLKRSLDQDVAGTSKSSTCFDEDPSPKRLRHDTDTAKE</sequence>
<dbReference type="SUPFAM" id="SSF52058">
    <property type="entry name" value="L domain-like"/>
    <property type="match status" value="1"/>
</dbReference>
<dbReference type="FunFam" id="3.40.50.10140:FF:000007">
    <property type="entry name" value="Disease resistance protein (TIR-NBS-LRR class)"/>
    <property type="match status" value="1"/>
</dbReference>
<dbReference type="InterPro" id="IPR058192">
    <property type="entry name" value="WHD_ROQ1-like"/>
</dbReference>
<dbReference type="SMART" id="SM00255">
    <property type="entry name" value="TIR"/>
    <property type="match status" value="1"/>
</dbReference>
<evidence type="ECO:0000259" key="5">
    <source>
        <dbReference type="PROSITE" id="PS50104"/>
    </source>
</evidence>
<dbReference type="AlphaFoldDB" id="A0A2P5G0S1"/>
<name>A0A2P5G0S1_TREOI</name>
<reference evidence="7" key="1">
    <citation type="submission" date="2016-06" db="EMBL/GenBank/DDBJ databases">
        <title>Parallel loss of symbiosis genes in relatives of nitrogen-fixing non-legume Parasponia.</title>
        <authorList>
            <person name="Van Velzen R."/>
            <person name="Holmer R."/>
            <person name="Bu F."/>
            <person name="Rutten L."/>
            <person name="Van Zeijl A."/>
            <person name="Liu W."/>
            <person name="Santuari L."/>
            <person name="Cao Q."/>
            <person name="Sharma T."/>
            <person name="Shen D."/>
            <person name="Roswanjaya Y."/>
            <person name="Wardhani T."/>
            <person name="Kalhor M.S."/>
            <person name="Jansen J."/>
            <person name="Van den Hoogen J."/>
            <person name="Gungor B."/>
            <person name="Hartog M."/>
            <person name="Hontelez J."/>
            <person name="Verver J."/>
            <person name="Yang W.-C."/>
            <person name="Schijlen E."/>
            <person name="Repin R."/>
            <person name="Schilthuizen M."/>
            <person name="Schranz E."/>
            <person name="Heidstra R."/>
            <person name="Miyata K."/>
            <person name="Fedorova E."/>
            <person name="Kohlen W."/>
            <person name="Bisseling T."/>
            <person name="Smit S."/>
            <person name="Geurts R."/>
        </authorList>
    </citation>
    <scope>NUCLEOTIDE SEQUENCE [LARGE SCALE GENOMIC DNA]</scope>
    <source>
        <strain evidence="7">cv. RG33-2</strain>
    </source>
</reference>
<evidence type="ECO:0000256" key="4">
    <source>
        <dbReference type="SAM" id="MobiDB-lite"/>
    </source>
</evidence>
<dbReference type="SUPFAM" id="SSF52200">
    <property type="entry name" value="Toll/Interleukin receptor TIR domain"/>
    <property type="match status" value="1"/>
</dbReference>
<organism evidence="6 7">
    <name type="scientific">Trema orientale</name>
    <name type="common">Charcoal tree</name>
    <name type="synonym">Celtis orientalis</name>
    <dbReference type="NCBI Taxonomy" id="63057"/>
    <lineage>
        <taxon>Eukaryota</taxon>
        <taxon>Viridiplantae</taxon>
        <taxon>Streptophyta</taxon>
        <taxon>Embryophyta</taxon>
        <taxon>Tracheophyta</taxon>
        <taxon>Spermatophyta</taxon>
        <taxon>Magnoliopsida</taxon>
        <taxon>eudicotyledons</taxon>
        <taxon>Gunneridae</taxon>
        <taxon>Pentapetalae</taxon>
        <taxon>rosids</taxon>
        <taxon>fabids</taxon>
        <taxon>Rosales</taxon>
        <taxon>Cannabaceae</taxon>
        <taxon>Trema</taxon>
    </lineage>
</organism>
<dbReference type="Pfam" id="PF01582">
    <property type="entry name" value="TIR"/>
    <property type="match status" value="1"/>
</dbReference>
<protein>
    <submittedName>
        <fullName evidence="6">TIR-NBS-LRR-like protein</fullName>
    </submittedName>
</protein>
<dbReference type="InterPro" id="IPR044974">
    <property type="entry name" value="Disease_R_plants"/>
</dbReference>
<gene>
    <name evidence="6" type="primary">TorTNL1</name>
    <name evidence="6" type="ORF">TorRG33x02_008260</name>
</gene>
<dbReference type="GO" id="GO:0006952">
    <property type="term" value="P:defense response"/>
    <property type="evidence" value="ECO:0007669"/>
    <property type="project" value="InterPro"/>
</dbReference>
<dbReference type="PANTHER" id="PTHR11017:SF575">
    <property type="entry name" value="ADP-RIBOSYL CYCLASE_CYCLIC ADP-RIBOSE HYDROLASE"/>
    <property type="match status" value="1"/>
</dbReference>
<evidence type="ECO:0000313" key="6">
    <source>
        <dbReference type="EMBL" id="POO03621.1"/>
    </source>
</evidence>
<dbReference type="STRING" id="63057.A0A2P5G0S1"/>
<dbReference type="InterPro" id="IPR000157">
    <property type="entry name" value="TIR_dom"/>
</dbReference>
<dbReference type="FunCoup" id="A0A2P5G0S1">
    <property type="interactions" value="196"/>
</dbReference>
<dbReference type="PROSITE" id="PS50104">
    <property type="entry name" value="TIR"/>
    <property type="match status" value="1"/>
</dbReference>
<dbReference type="InterPro" id="IPR002182">
    <property type="entry name" value="NB-ARC"/>
</dbReference>
<dbReference type="Gene3D" id="3.80.10.10">
    <property type="entry name" value="Ribonuclease Inhibitor"/>
    <property type="match status" value="2"/>
</dbReference>
<dbReference type="PRINTS" id="PR00364">
    <property type="entry name" value="DISEASERSIST"/>
</dbReference>
<dbReference type="GO" id="GO:0007165">
    <property type="term" value="P:signal transduction"/>
    <property type="evidence" value="ECO:0007669"/>
    <property type="project" value="InterPro"/>
</dbReference>
<keyword evidence="1" id="KW-0433">Leucine-rich repeat</keyword>
<dbReference type="Gene3D" id="3.40.50.300">
    <property type="entry name" value="P-loop containing nucleotide triphosphate hydrolases"/>
    <property type="match status" value="1"/>
</dbReference>
<dbReference type="Gene3D" id="3.40.50.10140">
    <property type="entry name" value="Toll/interleukin-1 receptor homology (TIR) domain"/>
    <property type="match status" value="1"/>
</dbReference>
<evidence type="ECO:0000256" key="1">
    <source>
        <dbReference type="ARBA" id="ARBA00022614"/>
    </source>
</evidence>
<dbReference type="InParanoid" id="A0A2P5G0S1"/>